<dbReference type="Gene3D" id="3.40.190.10">
    <property type="entry name" value="Periplasmic binding protein-like II"/>
    <property type="match status" value="1"/>
</dbReference>
<dbReference type="CDD" id="cd08512">
    <property type="entry name" value="PBP2_NikA_DppA_OppA_like_7"/>
    <property type="match status" value="1"/>
</dbReference>
<sequence length="551" mass="60591">MTNDLKTMDRRSFLNHSIGFTAALGTTSLGLSLAASGPAQAQTKPLVIAAPATPQSLDTEFDGSLGTLDMIGCLYDSLVAFETIPDPDIEGVLREDVADYPHLPGGLKLKGKLAEKWAVAEDGTWAEFDLRQGVMSNWGNELTAADVVWTWERKFALGAIGGFFTKLLGMSGPENVAAVDKYKVRFTLPQANPLLMKLQVNLYNNILDSTKCKEMATADDPWARDFLANESAGFGPYKLAQLVRGQQAMLVGREDYWGGAPAITQVVYKEVPTSATRASLVQGGAVDIALVLQPLEIEQLQKATGVSVASIKASPMFWAELNTKFEPFDKIEVRQAMNYAFPKEQVLETIYRGTATLMDGPMPSIYPGFKPTAQYKQDLEKAKALLAEAGLPEGFSSTLAYNAGDPIQEPMAILYQTALREIGVEISLKKIPAGTYFNEVSGRTQPIIFFTDTPWCPDPGYSIQLYFDSGTFSNYGNYKNDRVDELLIQASKTADNAARFEMMAEAEKIIGEEAPWVFISYPNFTVNMRSNVKGMTYYTSNNLRFQDFTYG</sequence>
<evidence type="ECO:0000256" key="1">
    <source>
        <dbReference type="ARBA" id="ARBA00004418"/>
    </source>
</evidence>
<dbReference type="InterPro" id="IPR030678">
    <property type="entry name" value="Peptide/Ni-bd"/>
</dbReference>
<evidence type="ECO:0000259" key="5">
    <source>
        <dbReference type="Pfam" id="PF00496"/>
    </source>
</evidence>
<evidence type="ECO:0000313" key="6">
    <source>
        <dbReference type="EMBL" id="MER5171065.1"/>
    </source>
</evidence>
<dbReference type="InterPro" id="IPR006311">
    <property type="entry name" value="TAT_signal"/>
</dbReference>
<dbReference type="RefSeq" id="WP_350935184.1">
    <property type="nucleotide sequence ID" value="NZ_JAYWLC010000002.1"/>
</dbReference>
<dbReference type="InterPro" id="IPR000914">
    <property type="entry name" value="SBP_5_dom"/>
</dbReference>
<organism evidence="6 7">
    <name type="scientific">Thioclava kandeliae</name>
    <dbReference type="NCBI Taxonomy" id="3070818"/>
    <lineage>
        <taxon>Bacteria</taxon>
        <taxon>Pseudomonadati</taxon>
        <taxon>Pseudomonadota</taxon>
        <taxon>Alphaproteobacteria</taxon>
        <taxon>Rhodobacterales</taxon>
        <taxon>Paracoccaceae</taxon>
        <taxon>Thioclava</taxon>
    </lineage>
</organism>
<gene>
    <name evidence="6" type="ORF">VSX56_04680</name>
</gene>
<comment type="subcellular location">
    <subcellularLocation>
        <location evidence="1">Periplasm</location>
    </subcellularLocation>
</comment>
<name>A0ABV1SE99_9RHOB</name>
<dbReference type="PANTHER" id="PTHR30290:SF10">
    <property type="entry name" value="PERIPLASMIC OLIGOPEPTIDE-BINDING PROTEIN-RELATED"/>
    <property type="match status" value="1"/>
</dbReference>
<dbReference type="PROSITE" id="PS51318">
    <property type="entry name" value="TAT"/>
    <property type="match status" value="1"/>
</dbReference>
<dbReference type="Pfam" id="PF00496">
    <property type="entry name" value="SBP_bac_5"/>
    <property type="match status" value="1"/>
</dbReference>
<keyword evidence="4" id="KW-0732">Signal</keyword>
<dbReference type="Proteomes" id="UP001438953">
    <property type="component" value="Unassembled WGS sequence"/>
</dbReference>
<dbReference type="InterPro" id="IPR039424">
    <property type="entry name" value="SBP_5"/>
</dbReference>
<comment type="caution">
    <text evidence="6">The sequence shown here is derived from an EMBL/GenBank/DDBJ whole genome shotgun (WGS) entry which is preliminary data.</text>
</comment>
<evidence type="ECO:0000256" key="4">
    <source>
        <dbReference type="ARBA" id="ARBA00022729"/>
    </source>
</evidence>
<reference evidence="6 7" key="2">
    <citation type="submission" date="2024-06" db="EMBL/GenBank/DDBJ databases">
        <title>Thioclava kandeliae sp. nov. from a rhizosphere soil sample of Kandelia candel in a mangrove.</title>
        <authorList>
            <person name="Mu T."/>
        </authorList>
    </citation>
    <scope>NUCLEOTIDE SEQUENCE [LARGE SCALE GENOMIC DNA]</scope>
    <source>
        <strain evidence="6 7">CPCC 100088</strain>
    </source>
</reference>
<dbReference type="PIRSF" id="PIRSF002741">
    <property type="entry name" value="MppA"/>
    <property type="match status" value="1"/>
</dbReference>
<evidence type="ECO:0000313" key="7">
    <source>
        <dbReference type="Proteomes" id="UP001438953"/>
    </source>
</evidence>
<proteinExistence type="inferred from homology"/>
<accession>A0ABV1SE99</accession>
<dbReference type="Gene3D" id="3.10.105.10">
    <property type="entry name" value="Dipeptide-binding Protein, Domain 3"/>
    <property type="match status" value="1"/>
</dbReference>
<dbReference type="EMBL" id="JAYWLC010000002">
    <property type="protein sequence ID" value="MER5171065.1"/>
    <property type="molecule type" value="Genomic_DNA"/>
</dbReference>
<protein>
    <submittedName>
        <fullName evidence="6">ABC transporter substrate-binding protein</fullName>
    </submittedName>
</protein>
<keyword evidence="3" id="KW-0813">Transport</keyword>
<feature type="domain" description="Solute-binding protein family 5" evidence="5">
    <location>
        <begin position="109"/>
        <end position="472"/>
    </location>
</feature>
<evidence type="ECO:0000256" key="2">
    <source>
        <dbReference type="ARBA" id="ARBA00005695"/>
    </source>
</evidence>
<comment type="similarity">
    <text evidence="2">Belongs to the bacterial solute-binding protein 5 family.</text>
</comment>
<evidence type="ECO:0000256" key="3">
    <source>
        <dbReference type="ARBA" id="ARBA00022448"/>
    </source>
</evidence>
<dbReference type="PANTHER" id="PTHR30290">
    <property type="entry name" value="PERIPLASMIC BINDING COMPONENT OF ABC TRANSPORTER"/>
    <property type="match status" value="1"/>
</dbReference>
<dbReference type="Gene3D" id="3.90.76.10">
    <property type="entry name" value="Dipeptide-binding Protein, Domain 1"/>
    <property type="match status" value="1"/>
</dbReference>
<reference evidence="6 7" key="1">
    <citation type="submission" date="2024-01" db="EMBL/GenBank/DDBJ databases">
        <authorList>
            <person name="Deng Y."/>
            <person name="Su J."/>
        </authorList>
    </citation>
    <scope>NUCLEOTIDE SEQUENCE [LARGE SCALE GENOMIC DNA]</scope>
    <source>
        <strain evidence="6 7">CPCC 100088</strain>
    </source>
</reference>
<dbReference type="SUPFAM" id="SSF53850">
    <property type="entry name" value="Periplasmic binding protein-like II"/>
    <property type="match status" value="1"/>
</dbReference>
<keyword evidence="7" id="KW-1185">Reference proteome</keyword>